<dbReference type="InterPro" id="IPR005101">
    <property type="entry name" value="Cryptochr/Photolyase_FAD-bd"/>
</dbReference>
<dbReference type="GO" id="GO:0071949">
    <property type="term" value="F:FAD binding"/>
    <property type="evidence" value="ECO:0007669"/>
    <property type="project" value="TreeGrafter"/>
</dbReference>
<accession>A0A426YRD8</accession>
<dbReference type="GO" id="GO:0043153">
    <property type="term" value="P:entrainment of circadian clock by photoperiod"/>
    <property type="evidence" value="ECO:0007669"/>
    <property type="project" value="TreeGrafter"/>
</dbReference>
<organism evidence="6 7">
    <name type="scientific">Ensete ventricosum</name>
    <name type="common">Abyssinian banana</name>
    <name type="synonym">Musa ensete</name>
    <dbReference type="NCBI Taxonomy" id="4639"/>
    <lineage>
        <taxon>Eukaryota</taxon>
        <taxon>Viridiplantae</taxon>
        <taxon>Streptophyta</taxon>
        <taxon>Embryophyta</taxon>
        <taxon>Tracheophyta</taxon>
        <taxon>Spermatophyta</taxon>
        <taxon>Magnoliopsida</taxon>
        <taxon>Liliopsida</taxon>
        <taxon>Zingiberales</taxon>
        <taxon>Musaceae</taxon>
        <taxon>Ensete</taxon>
    </lineage>
</organism>
<comment type="similarity">
    <text evidence="1">Belongs to the DNA photolyase class-1 family.</text>
</comment>
<evidence type="ECO:0000313" key="7">
    <source>
        <dbReference type="Proteomes" id="UP000287651"/>
    </source>
</evidence>
<proteinExistence type="inferred from homology"/>
<evidence type="ECO:0000259" key="5">
    <source>
        <dbReference type="Pfam" id="PF03441"/>
    </source>
</evidence>
<dbReference type="Gene3D" id="1.10.579.10">
    <property type="entry name" value="DNA Cyclobutane Dipyrimidine Photolyase, subunit A, domain 3"/>
    <property type="match status" value="2"/>
</dbReference>
<dbReference type="GO" id="GO:0003904">
    <property type="term" value="F:deoxyribodipyrimidine photo-lyase activity"/>
    <property type="evidence" value="ECO:0007669"/>
    <property type="project" value="TreeGrafter"/>
</dbReference>
<dbReference type="InterPro" id="IPR036134">
    <property type="entry name" value="Crypto/Photolyase_FAD-like_sf"/>
</dbReference>
<comment type="cofactor">
    <cofactor evidence="4">
        <name>FAD</name>
        <dbReference type="ChEBI" id="CHEBI:57692"/>
    </cofactor>
    <text evidence="4">Binds 1 FAD per subunit.</text>
</comment>
<dbReference type="InterPro" id="IPR002081">
    <property type="entry name" value="Cryptochrome/DNA_photolyase_1"/>
</dbReference>
<name>A0A426YRD8_ENSVE</name>
<feature type="binding site" evidence="4">
    <location>
        <begin position="65"/>
        <end position="67"/>
    </location>
    <ligand>
        <name>FAD</name>
        <dbReference type="ChEBI" id="CHEBI:57692"/>
    </ligand>
</feature>
<dbReference type="PANTHER" id="PTHR11455">
    <property type="entry name" value="CRYPTOCHROME"/>
    <property type="match status" value="1"/>
</dbReference>
<protein>
    <recommendedName>
        <fullName evidence="5">Cryptochrome/DNA photolyase FAD-binding domain-containing protein</fullName>
    </recommendedName>
</protein>
<dbReference type="SUPFAM" id="SSF48173">
    <property type="entry name" value="Cryptochrome/photolyase FAD-binding domain"/>
    <property type="match status" value="1"/>
</dbReference>
<feature type="non-terminal residue" evidence="6">
    <location>
        <position position="1"/>
    </location>
</feature>
<feature type="domain" description="Cryptochrome/DNA photolyase FAD-binding" evidence="5">
    <location>
        <begin position="24"/>
        <end position="83"/>
    </location>
</feature>
<evidence type="ECO:0000256" key="3">
    <source>
        <dbReference type="ARBA" id="ARBA00022827"/>
    </source>
</evidence>
<evidence type="ECO:0000256" key="1">
    <source>
        <dbReference type="ARBA" id="ARBA00005862"/>
    </source>
</evidence>
<dbReference type="GO" id="GO:0005737">
    <property type="term" value="C:cytoplasm"/>
    <property type="evidence" value="ECO:0007669"/>
    <property type="project" value="TreeGrafter"/>
</dbReference>
<dbReference type="AlphaFoldDB" id="A0A426YRD8"/>
<comment type="caution">
    <text evidence="6">The sequence shown here is derived from an EMBL/GenBank/DDBJ whole genome shotgun (WGS) entry which is preliminary data.</text>
</comment>
<evidence type="ECO:0000256" key="2">
    <source>
        <dbReference type="ARBA" id="ARBA00022630"/>
    </source>
</evidence>
<evidence type="ECO:0000256" key="4">
    <source>
        <dbReference type="PIRSR" id="PIRSR602081-1"/>
    </source>
</evidence>
<dbReference type="PANTHER" id="PTHR11455:SF9">
    <property type="entry name" value="CRYPTOCHROME CIRCADIAN CLOCK 5 ISOFORM X1"/>
    <property type="match status" value="1"/>
</dbReference>
<sequence>ITIYMERETKEKLLISMDTICCLKLKKWGWMHHLARHSVACFLTRGDLFIHWEKGRDVFERLLIDSDWAINNGNWLWLSCSAFFYQAIWFVTDMPNEYIYEPWTAPLSIQKKANCIVGKEYPRPGHILSLDNFAVVVHDKASKECRKKMGEAYAKVGSVEEEDNIAASESTAMQKRKRRT</sequence>
<dbReference type="EMBL" id="AMZH03010692">
    <property type="protein sequence ID" value="RRT54262.1"/>
    <property type="molecule type" value="Genomic_DNA"/>
</dbReference>
<keyword evidence="2 4" id="KW-0285">Flavoprotein</keyword>
<evidence type="ECO:0000313" key="6">
    <source>
        <dbReference type="EMBL" id="RRT54262.1"/>
    </source>
</evidence>
<keyword evidence="3 4" id="KW-0274">FAD</keyword>
<dbReference type="GO" id="GO:0003677">
    <property type="term" value="F:DNA binding"/>
    <property type="evidence" value="ECO:0007669"/>
    <property type="project" value="TreeGrafter"/>
</dbReference>
<dbReference type="GO" id="GO:0032922">
    <property type="term" value="P:circadian regulation of gene expression"/>
    <property type="evidence" value="ECO:0007669"/>
    <property type="project" value="TreeGrafter"/>
</dbReference>
<gene>
    <name evidence="6" type="ORF">B296_00032250</name>
</gene>
<dbReference type="Proteomes" id="UP000287651">
    <property type="component" value="Unassembled WGS sequence"/>
</dbReference>
<dbReference type="Pfam" id="PF03441">
    <property type="entry name" value="FAD_binding_7"/>
    <property type="match status" value="1"/>
</dbReference>
<reference evidence="6 7" key="1">
    <citation type="journal article" date="2014" name="Agronomy (Basel)">
        <title>A Draft Genome Sequence for Ensete ventricosum, the Drought-Tolerant Tree Against Hunger.</title>
        <authorList>
            <person name="Harrison J."/>
            <person name="Moore K.A."/>
            <person name="Paszkiewicz K."/>
            <person name="Jones T."/>
            <person name="Grant M."/>
            <person name="Ambacheew D."/>
            <person name="Muzemil S."/>
            <person name="Studholme D.J."/>
        </authorList>
    </citation>
    <scope>NUCLEOTIDE SEQUENCE [LARGE SCALE GENOMIC DNA]</scope>
</reference>
<dbReference type="GO" id="GO:0005634">
    <property type="term" value="C:nucleus"/>
    <property type="evidence" value="ECO:0007669"/>
    <property type="project" value="TreeGrafter"/>
</dbReference>